<evidence type="ECO:0000256" key="3">
    <source>
        <dbReference type="ARBA" id="ARBA00022737"/>
    </source>
</evidence>
<evidence type="ECO:0000256" key="2">
    <source>
        <dbReference type="ARBA" id="ARBA00022490"/>
    </source>
</evidence>
<dbReference type="AlphaFoldDB" id="G0UWS8"/>
<evidence type="ECO:0000256" key="5">
    <source>
        <dbReference type="SAM" id="MobiDB-lite"/>
    </source>
</evidence>
<feature type="region of interest" description="Disordered" evidence="5">
    <location>
        <begin position="35"/>
        <end position="56"/>
    </location>
</feature>
<organism evidence="6">
    <name type="scientific">Trypanosoma congolense (strain IL3000)</name>
    <dbReference type="NCBI Taxonomy" id="1068625"/>
    <lineage>
        <taxon>Eukaryota</taxon>
        <taxon>Discoba</taxon>
        <taxon>Euglenozoa</taxon>
        <taxon>Kinetoplastea</taxon>
        <taxon>Metakinetoplastina</taxon>
        <taxon>Trypanosomatida</taxon>
        <taxon>Trypanosomatidae</taxon>
        <taxon>Trypanosoma</taxon>
        <taxon>Nannomonas</taxon>
    </lineage>
</organism>
<proteinExistence type="predicted"/>
<dbReference type="InterPro" id="IPR051982">
    <property type="entry name" value="CiliaryAsmbly_MitoImport"/>
</dbReference>
<name>G0UWS8_TRYCI</name>
<feature type="compositionally biased region" description="Basic and acidic residues" evidence="5">
    <location>
        <begin position="40"/>
        <end position="56"/>
    </location>
</feature>
<dbReference type="GO" id="GO:0005739">
    <property type="term" value="C:mitochondrion"/>
    <property type="evidence" value="ECO:0007669"/>
    <property type="project" value="TreeGrafter"/>
</dbReference>
<keyword evidence="4" id="KW-0802">TPR repeat</keyword>
<evidence type="ECO:0000256" key="4">
    <source>
        <dbReference type="ARBA" id="ARBA00022803"/>
    </source>
</evidence>
<dbReference type="GO" id="GO:0031072">
    <property type="term" value="F:heat shock protein binding"/>
    <property type="evidence" value="ECO:0007669"/>
    <property type="project" value="TreeGrafter"/>
</dbReference>
<dbReference type="SUPFAM" id="SSF48452">
    <property type="entry name" value="TPR-like"/>
    <property type="match status" value="1"/>
</dbReference>
<evidence type="ECO:0000256" key="1">
    <source>
        <dbReference type="ARBA" id="ARBA00004496"/>
    </source>
</evidence>
<dbReference type="Gene3D" id="1.25.40.10">
    <property type="entry name" value="Tetratricopeptide repeat domain"/>
    <property type="match status" value="1"/>
</dbReference>
<dbReference type="VEuPathDB" id="TriTrypDB:TcIL3000_10_6180"/>
<keyword evidence="2" id="KW-0963">Cytoplasm</keyword>
<evidence type="ECO:0000313" key="6">
    <source>
        <dbReference type="EMBL" id="CCC93845.1"/>
    </source>
</evidence>
<dbReference type="GO" id="GO:0005829">
    <property type="term" value="C:cytosol"/>
    <property type="evidence" value="ECO:0007669"/>
    <property type="project" value="TreeGrafter"/>
</dbReference>
<dbReference type="SMART" id="SM00028">
    <property type="entry name" value="TPR"/>
    <property type="match status" value="3"/>
</dbReference>
<dbReference type="GO" id="GO:0006626">
    <property type="term" value="P:protein targeting to mitochondrion"/>
    <property type="evidence" value="ECO:0007669"/>
    <property type="project" value="TreeGrafter"/>
</dbReference>
<dbReference type="InterPro" id="IPR011990">
    <property type="entry name" value="TPR-like_helical_dom_sf"/>
</dbReference>
<sequence>MPEVNLDCKAPSRQEVEGWLDRIDDVTAAVREILNEDPMEAERRRKEREDRRREVELQERRDKVKMRYDPRYYSRFENDAFIDALLKDAGEPARAGGKAKRFSGDESLYSLAERVSLNEALQMKKEAAAAVAAADWERALRLYSTAIGLDVVDASLQCTLHNNRALVQLKLKRYLEAVEDASYMLREEPTNVKALLRRATALRHLRRPLDALRDAEAALKKDPSSREADELLQWLWRAKREHELCADFQHHHPEDAGHLSEAVGALVAAVSERRREGTDGQSGVKESNATCEESDDKCMIRVSLCVCRCLEITQRFHRGAAVLFSLCNGMRPLMELITDLLSTVGRDYCEILRAHAVKEMLSNEMTLFSSLRLLSLALLGSESCADDLAPAAVSELTNNLSALLLGVFENSPTGIRTVETTAVHSPVVAPLLQVVEALAVRFPIEVHAAYGPVMERVMEGMFQEGPPAPQQLFFFCGALEALLSNQSVAEAMTPTLESIGTRIVEAALASGPVQLKEAGLAMSVRISCIKGACAKSMASRQFTRALALLLPCLSGNVELSLPTRAEEALFAVVYNIFLQEESRAAYVKQWHDVTVECCTGVGSFALCAWQLLRERILANKIQAGTSSVCAKIMAIMSKFTPFDQSLREAIMRDSDFLWSVLKYVLEALATLPLGVALKSDNTVFETCDSATASASLWELTEHTTTLLAALLSKKFLSTAEHLESPDRISMLLRIVQLGGEKNLVAVGNAALICSFVPLDSCKHYAALSGVDILLESLRGVRTLLFTLESEGKGATSQCGNARAAQKNIAIALSRCCTDESQRERLRVLRGFETLHAVLEQQSN</sequence>
<dbReference type="PANTHER" id="PTHR45984:SF1">
    <property type="entry name" value="SPAG1 AXONEMAL DYNEIN ASSEMBLY FACTOR"/>
    <property type="match status" value="1"/>
</dbReference>
<reference evidence="6" key="1">
    <citation type="journal article" date="2012" name="Proc. Natl. Acad. Sci. U.S.A.">
        <title>Antigenic diversity is generated by distinct evolutionary mechanisms in African trypanosome species.</title>
        <authorList>
            <person name="Jackson A.P."/>
            <person name="Berry A."/>
            <person name="Aslett M."/>
            <person name="Allison H.C."/>
            <person name="Burton P."/>
            <person name="Vavrova-Anderson J."/>
            <person name="Brown R."/>
            <person name="Browne H."/>
            <person name="Corton N."/>
            <person name="Hauser H."/>
            <person name="Gamble J."/>
            <person name="Gilderthorp R."/>
            <person name="Marcello L."/>
            <person name="McQuillan J."/>
            <person name="Otto T.D."/>
            <person name="Quail M.A."/>
            <person name="Sanders M.J."/>
            <person name="van Tonder A."/>
            <person name="Ginger M.L."/>
            <person name="Field M.C."/>
            <person name="Barry J.D."/>
            <person name="Hertz-Fowler C."/>
            <person name="Berriman M."/>
        </authorList>
    </citation>
    <scope>NUCLEOTIDE SEQUENCE</scope>
    <source>
        <strain evidence="6">IL3000</strain>
    </source>
</reference>
<dbReference type="InterPro" id="IPR019734">
    <property type="entry name" value="TPR_rpt"/>
</dbReference>
<keyword evidence="3" id="KW-0677">Repeat</keyword>
<comment type="subcellular location">
    <subcellularLocation>
        <location evidence="1">Cytoplasm</location>
    </subcellularLocation>
</comment>
<accession>G0UWS8</accession>
<dbReference type="PANTHER" id="PTHR45984">
    <property type="entry name" value="RNA (RNA) POLYMERASE II ASSOCIATED PROTEIN HOMOLOG"/>
    <property type="match status" value="1"/>
</dbReference>
<protein>
    <submittedName>
        <fullName evidence="6">Uncharacterized protein</fullName>
    </submittedName>
</protein>
<gene>
    <name evidence="6" type="ORF">TCIL3000_10_6180</name>
</gene>
<dbReference type="EMBL" id="HE575323">
    <property type="protein sequence ID" value="CCC93845.1"/>
    <property type="molecule type" value="Genomic_DNA"/>
</dbReference>